<accession>A0AA86RIM5</accession>
<feature type="region of interest" description="Disordered" evidence="1">
    <location>
        <begin position="29"/>
        <end position="50"/>
    </location>
</feature>
<evidence type="ECO:0000313" key="2">
    <source>
        <dbReference type="EMBL" id="CAI9977272.1"/>
    </source>
</evidence>
<reference evidence="2" key="1">
    <citation type="submission" date="2023-06" db="EMBL/GenBank/DDBJ databases">
        <authorList>
            <person name="Kurt Z."/>
        </authorList>
    </citation>
    <scope>NUCLEOTIDE SEQUENCE</scope>
</reference>
<dbReference type="AlphaFoldDB" id="A0AA86RIM5"/>
<protein>
    <submittedName>
        <fullName evidence="3">Hypothetical_protein</fullName>
    </submittedName>
</protein>
<dbReference type="EMBL" id="CAXDID020000022">
    <property type="protein sequence ID" value="CAL5988396.1"/>
    <property type="molecule type" value="Genomic_DNA"/>
</dbReference>
<name>A0AA86RIM5_9EUKA</name>
<gene>
    <name evidence="3" type="ORF">HINF_LOCUS10354</name>
    <name evidence="2" type="ORF">HINF_LOCUS64917</name>
</gene>
<sequence length="113" mass="13158">MIWSRVTQFKRIESITNKQDKNIHYNGINASSGRSREYTGEMTSKTLSESGLVPSKQAAMHAILKRMRFNANNQYRLVQNRKLNLNQYCHKTLQSLQFNSTQFICTVNQTKIE</sequence>
<comment type="caution">
    <text evidence="2">The sequence shown here is derived from an EMBL/GenBank/DDBJ whole genome shotgun (WGS) entry which is preliminary data.</text>
</comment>
<evidence type="ECO:0000256" key="1">
    <source>
        <dbReference type="SAM" id="MobiDB-lite"/>
    </source>
</evidence>
<organism evidence="2">
    <name type="scientific">Hexamita inflata</name>
    <dbReference type="NCBI Taxonomy" id="28002"/>
    <lineage>
        <taxon>Eukaryota</taxon>
        <taxon>Metamonada</taxon>
        <taxon>Diplomonadida</taxon>
        <taxon>Hexamitidae</taxon>
        <taxon>Hexamitinae</taxon>
        <taxon>Hexamita</taxon>
    </lineage>
</organism>
<evidence type="ECO:0000313" key="4">
    <source>
        <dbReference type="Proteomes" id="UP001642409"/>
    </source>
</evidence>
<dbReference type="EMBL" id="CATOUU010001177">
    <property type="protein sequence ID" value="CAI9977272.1"/>
    <property type="molecule type" value="Genomic_DNA"/>
</dbReference>
<evidence type="ECO:0000313" key="3">
    <source>
        <dbReference type="EMBL" id="CAL5988396.1"/>
    </source>
</evidence>
<dbReference type="Proteomes" id="UP001642409">
    <property type="component" value="Unassembled WGS sequence"/>
</dbReference>
<proteinExistence type="predicted"/>
<keyword evidence="4" id="KW-1185">Reference proteome</keyword>
<reference evidence="3 4" key="2">
    <citation type="submission" date="2024-07" db="EMBL/GenBank/DDBJ databases">
        <authorList>
            <person name="Akdeniz Z."/>
        </authorList>
    </citation>
    <scope>NUCLEOTIDE SEQUENCE [LARGE SCALE GENOMIC DNA]</scope>
</reference>